<comment type="caution">
    <text evidence="3">The sequence shown here is derived from an EMBL/GenBank/DDBJ whole genome shotgun (WGS) entry which is preliminary data.</text>
</comment>
<comment type="similarity">
    <text evidence="1">Belongs to the CapA family.</text>
</comment>
<reference evidence="3 4" key="1">
    <citation type="submission" date="2023-07" db="EMBL/GenBank/DDBJ databases">
        <title>Sorghum-associated microbial communities from plants grown in Nebraska, USA.</title>
        <authorList>
            <person name="Schachtman D."/>
        </authorList>
    </citation>
    <scope>NUCLEOTIDE SEQUENCE [LARGE SCALE GENOMIC DNA]</scope>
    <source>
        <strain evidence="3 4">CC482</strain>
    </source>
</reference>
<dbReference type="CDD" id="cd07381">
    <property type="entry name" value="MPP_CapA"/>
    <property type="match status" value="1"/>
</dbReference>
<evidence type="ECO:0000313" key="4">
    <source>
        <dbReference type="Proteomes" id="UP001229346"/>
    </source>
</evidence>
<feature type="domain" description="Capsule synthesis protein CapA" evidence="2">
    <location>
        <begin position="67"/>
        <end position="319"/>
    </location>
</feature>
<gene>
    <name evidence="3" type="ORF">J2T15_004313</name>
</gene>
<proteinExistence type="inferred from homology"/>
<protein>
    <submittedName>
        <fullName evidence="3">Poly-gamma-glutamate synthesis protein (Capsule biosynthesis protein)</fullName>
    </submittedName>
</protein>
<sequence>MRRRTGGWRKKLGAGLLGLAVIGAAVGTALWMQGSGSGAAANSGGNQKPPAVSPIDPELEQSYVTIQLAAVGDIMFHNSQLESARNDSGSYDFKPVFEEVKPIIGGADVAIANFETTTAGKDKYAYSGYPRFNSPDEAVDALQAAGFDVLTTANNHSLDTGKSGIIRTLDTIRNRGIDTVGTYANQTESRVLMKEVKGIRLAFLSYTEHVNGLESMLTADELDAMINVADEQKMKEDIAYAKAQGADLVVASVHWGNEYEREPSSSQEGLARMLADSGVDIILGSHPHVIQRSEWLDANGEAKDKTFVIYSMGNFISNQRAETLDNAYTEDGVIVRFEIRKDMATNETTISKVDYVPTWVYRDKEPGGQAYTYRVLPAEGYKDNKSVSDAFKARMERSYKDTMSQMDVNANAS</sequence>
<dbReference type="Gene3D" id="3.60.21.10">
    <property type="match status" value="1"/>
</dbReference>
<evidence type="ECO:0000259" key="2">
    <source>
        <dbReference type="SMART" id="SM00854"/>
    </source>
</evidence>
<dbReference type="Proteomes" id="UP001229346">
    <property type="component" value="Unassembled WGS sequence"/>
</dbReference>
<dbReference type="InterPro" id="IPR019079">
    <property type="entry name" value="Capsule_synth_CapA"/>
</dbReference>
<dbReference type="SUPFAM" id="SSF56300">
    <property type="entry name" value="Metallo-dependent phosphatases"/>
    <property type="match status" value="1"/>
</dbReference>
<dbReference type="Pfam" id="PF09587">
    <property type="entry name" value="PGA_cap"/>
    <property type="match status" value="1"/>
</dbReference>
<dbReference type="InterPro" id="IPR029052">
    <property type="entry name" value="Metallo-depent_PP-like"/>
</dbReference>
<keyword evidence="4" id="KW-1185">Reference proteome</keyword>
<dbReference type="SMART" id="SM00854">
    <property type="entry name" value="PGA_cap"/>
    <property type="match status" value="1"/>
</dbReference>
<name>A0ABT9U5D9_PAEHA</name>
<accession>A0ABT9U5D9</accession>
<organism evidence="3 4">
    <name type="scientific">Paenibacillus harenae</name>
    <dbReference type="NCBI Taxonomy" id="306543"/>
    <lineage>
        <taxon>Bacteria</taxon>
        <taxon>Bacillati</taxon>
        <taxon>Bacillota</taxon>
        <taxon>Bacilli</taxon>
        <taxon>Bacillales</taxon>
        <taxon>Paenibacillaceae</taxon>
        <taxon>Paenibacillus</taxon>
    </lineage>
</organism>
<dbReference type="RefSeq" id="WP_307206248.1">
    <property type="nucleotide sequence ID" value="NZ_JAUSSU010000009.1"/>
</dbReference>
<dbReference type="PANTHER" id="PTHR33393">
    <property type="entry name" value="POLYGLUTAMINE SYNTHESIS ACCESSORY PROTEIN RV0574C-RELATED"/>
    <property type="match status" value="1"/>
</dbReference>
<evidence type="ECO:0000313" key="3">
    <source>
        <dbReference type="EMBL" id="MDQ0114856.1"/>
    </source>
</evidence>
<evidence type="ECO:0000256" key="1">
    <source>
        <dbReference type="ARBA" id="ARBA00005662"/>
    </source>
</evidence>
<dbReference type="PANTHER" id="PTHR33393:SF11">
    <property type="entry name" value="POLYGLUTAMINE SYNTHESIS ACCESSORY PROTEIN RV0574C-RELATED"/>
    <property type="match status" value="1"/>
</dbReference>
<dbReference type="InterPro" id="IPR052169">
    <property type="entry name" value="CW_Biosynth-Accessory"/>
</dbReference>
<dbReference type="EMBL" id="JAUSSU010000009">
    <property type="protein sequence ID" value="MDQ0114856.1"/>
    <property type="molecule type" value="Genomic_DNA"/>
</dbReference>